<dbReference type="PANTHER" id="PTHR34222">
    <property type="entry name" value="GAG_PRE-INTEGRS DOMAIN-CONTAINING PROTEIN"/>
    <property type="match status" value="1"/>
</dbReference>
<feature type="compositionally biased region" description="Low complexity" evidence="1">
    <location>
        <begin position="533"/>
        <end position="556"/>
    </location>
</feature>
<dbReference type="PANTHER" id="PTHR34222:SF95">
    <property type="entry name" value="RRNA 2'-O-METHYLTRANSFERASE FIBRILLARIN-LIKE ISOFORM X1"/>
    <property type="match status" value="1"/>
</dbReference>
<organism evidence="3 4">
    <name type="scientific">Vitis vinifera</name>
    <name type="common">Grape</name>
    <dbReference type="NCBI Taxonomy" id="29760"/>
    <lineage>
        <taxon>Eukaryota</taxon>
        <taxon>Viridiplantae</taxon>
        <taxon>Streptophyta</taxon>
        <taxon>Embryophyta</taxon>
        <taxon>Tracheophyta</taxon>
        <taxon>Spermatophyta</taxon>
        <taxon>Magnoliopsida</taxon>
        <taxon>eudicotyledons</taxon>
        <taxon>Gunneridae</taxon>
        <taxon>Pentapetalae</taxon>
        <taxon>rosids</taxon>
        <taxon>Vitales</taxon>
        <taxon>Vitaceae</taxon>
        <taxon>Viteae</taxon>
        <taxon>Vitis</taxon>
    </lineage>
</organism>
<accession>A0A438BWM7</accession>
<comment type="caution">
    <text evidence="3">The sequence shown here is derived from an EMBL/GenBank/DDBJ whole genome shotgun (WGS) entry which is preliminary data.</text>
</comment>
<dbReference type="EMBL" id="QGNW01002601">
    <property type="protein sequence ID" value="RVW15389.1"/>
    <property type="molecule type" value="Genomic_DNA"/>
</dbReference>
<feature type="region of interest" description="Disordered" evidence="1">
    <location>
        <begin position="520"/>
        <end position="556"/>
    </location>
</feature>
<dbReference type="InterPro" id="IPR054722">
    <property type="entry name" value="PolX-like_BBD"/>
</dbReference>
<reference evidence="3 4" key="1">
    <citation type="journal article" date="2018" name="PLoS Genet.">
        <title>Population sequencing reveals clonal diversity and ancestral inbreeding in the grapevine cultivar Chardonnay.</title>
        <authorList>
            <person name="Roach M.J."/>
            <person name="Johnson D.L."/>
            <person name="Bohlmann J."/>
            <person name="van Vuuren H.J."/>
            <person name="Jones S.J."/>
            <person name="Pretorius I.S."/>
            <person name="Schmidt S.A."/>
            <person name="Borneman A.R."/>
        </authorList>
    </citation>
    <scope>NUCLEOTIDE SEQUENCE [LARGE SCALE GENOMIC DNA]</scope>
    <source>
        <strain evidence="4">cv. Chardonnay</strain>
        <tissue evidence="3">Leaf</tissue>
    </source>
</reference>
<feature type="region of interest" description="Disordered" evidence="1">
    <location>
        <begin position="472"/>
        <end position="505"/>
    </location>
</feature>
<feature type="compositionally biased region" description="Low complexity" evidence="1">
    <location>
        <begin position="475"/>
        <end position="492"/>
    </location>
</feature>
<name>A0A438BWM7_VITVI</name>
<sequence length="749" mass="81739">MLDQLQMLSSLNQGKGEGQWSPSCFVLTWLSSIPASTGLSRLESPFVLECRGLVGLRVIFPNDVYLGEIIDAAKSSSQLPFSLEIQYDYETTMLCRNVEKLIDNMLKNCLHEIRIFIPVSIQGDEIKNEYICEKVAIALIAAKASEGHKEANKDFINRMKHNITGGKPNSFLFPVSSTPGNLPVTVFHSGHLPHLPILSGQSERVRNHSPPAKFSGELSGDLFFRHRPYQKERLEEISNFVKAPAPKEDPRAGHAPFSGRRLHLTRRRVRAREAFSGDAPPPPASSAADQHPTYLVLPSEPCTYLFWDFVSVSPPNSLSGEVPATFSPPNPCTCLGKCSSTFLVVPRRDLRSSPFFGGATPQSEAAKGLYTNDIQRLYKVASAIVHLSQQDLDLSTYIGQIASLKEQFLTVMPLTPDVGAQQTQLDKFFMVLTLIGLRPDLEPIRDQILGSSSVPSLDDVFARLLRISSTQTLPSDSASDSSVLVSQTTSRGGRSGTRGRGQRPHCTYCNKLGHTRDRCYQLHGRPPRTAHMAQSSDSPLPQPPSSSASQTSQASIASVAQPGNASACLTHTSSLGPWILDSGASDHLSGNKDLFSSITTTSDLPTVTLANGSQTVAKGIGLALPLPSLPLTSVLYTPECPFNLISISKITRTLNCSITFSDKFVTLQDRSTGKTIGIGRESQGSITSPQIHLLQFAFPLMLLSSFTIVWATLVSPSSRRWFLVFPLCRRFRVSHVSLGNILVSRSQSV</sequence>
<feature type="domain" description="Retrovirus-related Pol polyprotein from transposon TNT 1-94-like beta-barrel" evidence="2">
    <location>
        <begin position="578"/>
        <end position="651"/>
    </location>
</feature>
<dbReference type="Proteomes" id="UP000288805">
    <property type="component" value="Unassembled WGS sequence"/>
</dbReference>
<evidence type="ECO:0000256" key="1">
    <source>
        <dbReference type="SAM" id="MobiDB-lite"/>
    </source>
</evidence>
<dbReference type="AlphaFoldDB" id="A0A438BWM7"/>
<evidence type="ECO:0000259" key="2">
    <source>
        <dbReference type="Pfam" id="PF22936"/>
    </source>
</evidence>
<proteinExistence type="predicted"/>
<gene>
    <name evidence="3" type="ORF">CK203_082659</name>
</gene>
<protein>
    <recommendedName>
        <fullName evidence="2">Retrovirus-related Pol polyprotein from transposon TNT 1-94-like beta-barrel domain-containing protein</fullName>
    </recommendedName>
</protein>
<evidence type="ECO:0000313" key="3">
    <source>
        <dbReference type="EMBL" id="RVW15389.1"/>
    </source>
</evidence>
<evidence type="ECO:0000313" key="4">
    <source>
        <dbReference type="Proteomes" id="UP000288805"/>
    </source>
</evidence>
<dbReference type="Pfam" id="PF22936">
    <property type="entry name" value="Pol_BBD"/>
    <property type="match status" value="1"/>
</dbReference>